<gene>
    <name evidence="2" type="ORF">ATL45_0984</name>
    <name evidence="3" type="ORF">SAMN05421805_104200</name>
</gene>
<reference evidence="3 4" key="1">
    <citation type="submission" date="2016-10" db="EMBL/GenBank/DDBJ databases">
        <authorList>
            <person name="de Groot N.N."/>
        </authorList>
    </citation>
    <scope>NUCLEOTIDE SEQUENCE [LARGE SCALE GENOMIC DNA]</scope>
    <source>
        <strain evidence="3 4">CPCC 201259</strain>
    </source>
</reference>
<dbReference type="Proteomes" id="UP000199398">
    <property type="component" value="Unassembled WGS sequence"/>
</dbReference>
<organism evidence="3 4">
    <name type="scientific">Saccharopolyspora antimicrobica</name>
    <dbReference type="NCBI Taxonomy" id="455193"/>
    <lineage>
        <taxon>Bacteria</taxon>
        <taxon>Bacillati</taxon>
        <taxon>Actinomycetota</taxon>
        <taxon>Actinomycetes</taxon>
        <taxon>Pseudonocardiales</taxon>
        <taxon>Pseudonocardiaceae</taxon>
        <taxon>Saccharopolyspora</taxon>
    </lineage>
</organism>
<dbReference type="InterPro" id="IPR001387">
    <property type="entry name" value="Cro/C1-type_HTH"/>
</dbReference>
<evidence type="ECO:0000313" key="3">
    <source>
        <dbReference type="EMBL" id="SFN38938.1"/>
    </source>
</evidence>
<dbReference type="EMBL" id="RBXX01000002">
    <property type="protein sequence ID" value="RKT82729.1"/>
    <property type="molecule type" value="Genomic_DNA"/>
</dbReference>
<evidence type="ECO:0000259" key="1">
    <source>
        <dbReference type="PROSITE" id="PS50943"/>
    </source>
</evidence>
<sequence>MTSDRITTISDVIADAIRAARKREGMTRAELADAATVADGATQRFTAAVVGYIETGRRDAAGRRRRDVTVDELVELAGALATTPLALLGEYAARFGADRPPECPRCTADTGALERAVRTDIEGLGELDGAEPSLAQTAYALAAAIDAGGGEDGKQIPALAKELRATLKVLTDARAAKQLPDGEGDIFGDLGEPD</sequence>
<name>A0A1I4YLK4_9PSEU</name>
<dbReference type="Gene3D" id="1.10.260.40">
    <property type="entry name" value="lambda repressor-like DNA-binding domains"/>
    <property type="match status" value="1"/>
</dbReference>
<reference evidence="2 5" key="2">
    <citation type="submission" date="2018-10" db="EMBL/GenBank/DDBJ databases">
        <title>Sequencing the genomes of 1000 actinobacteria strains.</title>
        <authorList>
            <person name="Klenk H.-P."/>
        </authorList>
    </citation>
    <scope>NUCLEOTIDE SEQUENCE [LARGE SCALE GENOMIC DNA]</scope>
    <source>
        <strain evidence="2 5">DSM 45119</strain>
    </source>
</reference>
<evidence type="ECO:0000313" key="4">
    <source>
        <dbReference type="Proteomes" id="UP000199398"/>
    </source>
</evidence>
<dbReference type="InterPro" id="IPR010982">
    <property type="entry name" value="Lambda_DNA-bd_dom_sf"/>
</dbReference>
<dbReference type="EMBL" id="FOUP01000004">
    <property type="protein sequence ID" value="SFN38938.1"/>
    <property type="molecule type" value="Genomic_DNA"/>
</dbReference>
<proteinExistence type="predicted"/>
<dbReference type="STRING" id="455193.SAMN05421805_104200"/>
<dbReference type="Proteomes" id="UP000270697">
    <property type="component" value="Unassembled WGS sequence"/>
</dbReference>
<feature type="domain" description="HTH cro/C1-type" evidence="1">
    <location>
        <begin position="17"/>
        <end position="87"/>
    </location>
</feature>
<dbReference type="AlphaFoldDB" id="A0A1I4YLK4"/>
<dbReference type="GO" id="GO:0003677">
    <property type="term" value="F:DNA binding"/>
    <property type="evidence" value="ECO:0007669"/>
    <property type="project" value="InterPro"/>
</dbReference>
<protein>
    <recommendedName>
        <fullName evidence="1">HTH cro/C1-type domain-containing protein</fullName>
    </recommendedName>
</protein>
<keyword evidence="5" id="KW-1185">Reference proteome</keyword>
<dbReference type="RefSeq" id="WP_211841181.1">
    <property type="nucleotide sequence ID" value="NZ_FOUP01000004.1"/>
</dbReference>
<dbReference type="SMART" id="SM00530">
    <property type="entry name" value="HTH_XRE"/>
    <property type="match status" value="1"/>
</dbReference>
<evidence type="ECO:0000313" key="2">
    <source>
        <dbReference type="EMBL" id="RKT82729.1"/>
    </source>
</evidence>
<evidence type="ECO:0000313" key="5">
    <source>
        <dbReference type="Proteomes" id="UP000270697"/>
    </source>
</evidence>
<dbReference type="PROSITE" id="PS50943">
    <property type="entry name" value="HTH_CROC1"/>
    <property type="match status" value="1"/>
</dbReference>
<accession>A0A1I4YLK4</accession>